<feature type="region of interest" description="Disordered" evidence="1">
    <location>
        <begin position="1"/>
        <end position="23"/>
    </location>
</feature>
<feature type="compositionally biased region" description="Basic and acidic residues" evidence="1">
    <location>
        <begin position="1"/>
        <end position="14"/>
    </location>
</feature>
<proteinExistence type="predicted"/>
<evidence type="ECO:0000313" key="2">
    <source>
        <dbReference type="EMBL" id="MED6121037.1"/>
    </source>
</evidence>
<protein>
    <submittedName>
        <fullName evidence="2">Uncharacterized protein</fullName>
    </submittedName>
</protein>
<keyword evidence="3" id="KW-1185">Reference proteome</keyword>
<reference evidence="2 3" key="1">
    <citation type="journal article" date="2023" name="Plants (Basel)">
        <title>Bridging the Gap: Combining Genomics and Transcriptomics Approaches to Understand Stylosanthes scabra, an Orphan Legume from the Brazilian Caatinga.</title>
        <authorList>
            <person name="Ferreira-Neto J.R.C."/>
            <person name="da Silva M.D."/>
            <person name="Binneck E."/>
            <person name="de Melo N.F."/>
            <person name="da Silva R.H."/>
            <person name="de Melo A.L.T.M."/>
            <person name="Pandolfi V."/>
            <person name="Bustamante F.O."/>
            <person name="Brasileiro-Vidal A.C."/>
            <person name="Benko-Iseppon A.M."/>
        </authorList>
    </citation>
    <scope>NUCLEOTIDE SEQUENCE [LARGE SCALE GENOMIC DNA]</scope>
    <source>
        <tissue evidence="2">Leaves</tissue>
    </source>
</reference>
<dbReference type="EMBL" id="JASCZI010030306">
    <property type="protein sequence ID" value="MED6121037.1"/>
    <property type="molecule type" value="Genomic_DNA"/>
</dbReference>
<sequence length="112" mass="12088">MGLRGADSHNRPPGDEDGDLPPGVANDSLHCVVRTLTGSLGRFTLWGRWISSFHACWSCGAVALSCPPDAIVPYIEEAGFEGPLRMRDFDIDAYHLGLRTDGDPVGGCVRDF</sequence>
<gene>
    <name evidence="2" type="ORF">PIB30_026249</name>
</gene>
<accession>A0ABU6RAN7</accession>
<comment type="caution">
    <text evidence="2">The sequence shown here is derived from an EMBL/GenBank/DDBJ whole genome shotgun (WGS) entry which is preliminary data.</text>
</comment>
<organism evidence="2 3">
    <name type="scientific">Stylosanthes scabra</name>
    <dbReference type="NCBI Taxonomy" id="79078"/>
    <lineage>
        <taxon>Eukaryota</taxon>
        <taxon>Viridiplantae</taxon>
        <taxon>Streptophyta</taxon>
        <taxon>Embryophyta</taxon>
        <taxon>Tracheophyta</taxon>
        <taxon>Spermatophyta</taxon>
        <taxon>Magnoliopsida</taxon>
        <taxon>eudicotyledons</taxon>
        <taxon>Gunneridae</taxon>
        <taxon>Pentapetalae</taxon>
        <taxon>rosids</taxon>
        <taxon>fabids</taxon>
        <taxon>Fabales</taxon>
        <taxon>Fabaceae</taxon>
        <taxon>Papilionoideae</taxon>
        <taxon>50 kb inversion clade</taxon>
        <taxon>dalbergioids sensu lato</taxon>
        <taxon>Dalbergieae</taxon>
        <taxon>Pterocarpus clade</taxon>
        <taxon>Stylosanthes</taxon>
    </lineage>
</organism>
<name>A0ABU6RAN7_9FABA</name>
<evidence type="ECO:0000313" key="3">
    <source>
        <dbReference type="Proteomes" id="UP001341840"/>
    </source>
</evidence>
<evidence type="ECO:0000256" key="1">
    <source>
        <dbReference type="SAM" id="MobiDB-lite"/>
    </source>
</evidence>
<dbReference type="Proteomes" id="UP001341840">
    <property type="component" value="Unassembled WGS sequence"/>
</dbReference>